<reference evidence="1 2" key="1">
    <citation type="submission" date="2007-01" db="EMBL/GenBank/DDBJ databases">
        <authorList>
            <person name="Haygood M."/>
            <person name="Podell S."/>
            <person name="Anderson C."/>
            <person name="Hopkinson B."/>
            <person name="Roe K."/>
            <person name="Barbeau K."/>
            <person name="Gaasterland T."/>
            <person name="Ferriera S."/>
            <person name="Johnson J."/>
            <person name="Kravitz S."/>
            <person name="Beeson K."/>
            <person name="Sutton G."/>
            <person name="Rogers Y.-H."/>
            <person name="Friedman R."/>
            <person name="Frazier M."/>
            <person name="Venter J.C."/>
        </authorList>
    </citation>
    <scope>NUCLEOTIDE SEQUENCE [LARGE SCALE GENOMIC DNA]</scope>
    <source>
        <strain evidence="1 2">ATCC 23134</strain>
    </source>
</reference>
<proteinExistence type="predicted"/>
<gene>
    <name evidence="1" type="ORF">M23134_08166</name>
</gene>
<comment type="caution">
    <text evidence="1">The sequence shown here is derived from an EMBL/GenBank/DDBJ whole genome shotgun (WGS) entry which is preliminary data.</text>
</comment>
<dbReference type="Proteomes" id="UP000004095">
    <property type="component" value="Unassembled WGS sequence"/>
</dbReference>
<sequence>MAVNANLLFILYKRCQWGANLGFFVAKTKMKVKGREKLKQSNLKYKCQARLIFIKSNCKYLI</sequence>
<protein>
    <submittedName>
        <fullName evidence="1">Uncharacterized protein</fullName>
    </submittedName>
</protein>
<name>A1ZH69_MICM2</name>
<organism evidence="1 2">
    <name type="scientific">Microscilla marina ATCC 23134</name>
    <dbReference type="NCBI Taxonomy" id="313606"/>
    <lineage>
        <taxon>Bacteria</taxon>
        <taxon>Pseudomonadati</taxon>
        <taxon>Bacteroidota</taxon>
        <taxon>Cytophagia</taxon>
        <taxon>Cytophagales</taxon>
        <taxon>Microscillaceae</taxon>
        <taxon>Microscilla</taxon>
    </lineage>
</organism>
<accession>A1ZH69</accession>
<dbReference type="EMBL" id="AAWS01000007">
    <property type="protein sequence ID" value="EAY30337.1"/>
    <property type="molecule type" value="Genomic_DNA"/>
</dbReference>
<evidence type="ECO:0000313" key="1">
    <source>
        <dbReference type="EMBL" id="EAY30337.1"/>
    </source>
</evidence>
<evidence type="ECO:0000313" key="2">
    <source>
        <dbReference type="Proteomes" id="UP000004095"/>
    </source>
</evidence>
<dbReference type="AlphaFoldDB" id="A1ZH69"/>
<keyword evidence="2" id="KW-1185">Reference proteome</keyword>